<accession>A0A423TJL0</accession>
<keyword evidence="3" id="KW-1185">Reference proteome</keyword>
<comment type="caution">
    <text evidence="2">The sequence shown here is derived from an EMBL/GenBank/DDBJ whole genome shotgun (WGS) entry which is preliminary data.</text>
</comment>
<feature type="region of interest" description="Disordered" evidence="1">
    <location>
        <begin position="18"/>
        <end position="128"/>
    </location>
</feature>
<dbReference type="Proteomes" id="UP000283509">
    <property type="component" value="Unassembled WGS sequence"/>
</dbReference>
<feature type="compositionally biased region" description="Low complexity" evidence="1">
    <location>
        <begin position="252"/>
        <end position="262"/>
    </location>
</feature>
<feature type="compositionally biased region" description="Polar residues" evidence="1">
    <location>
        <begin position="277"/>
        <end position="290"/>
    </location>
</feature>
<evidence type="ECO:0000256" key="1">
    <source>
        <dbReference type="SAM" id="MobiDB-lite"/>
    </source>
</evidence>
<feature type="compositionally biased region" description="Low complexity" evidence="1">
    <location>
        <begin position="77"/>
        <end position="89"/>
    </location>
</feature>
<reference evidence="2 3" key="2">
    <citation type="submission" date="2019-01" db="EMBL/GenBank/DDBJ databases">
        <title>The decoding of complex shrimp genome reveals the adaptation for benthos swimmer, frequently molting mechanism and breeding impact on genome.</title>
        <authorList>
            <person name="Sun Y."/>
            <person name="Gao Y."/>
            <person name="Yu Y."/>
        </authorList>
    </citation>
    <scope>NUCLEOTIDE SEQUENCE [LARGE SCALE GENOMIC DNA]</scope>
    <source>
        <tissue evidence="2">Muscle</tissue>
    </source>
</reference>
<dbReference type="EMBL" id="QCYY01001625">
    <property type="protein sequence ID" value="ROT76650.1"/>
    <property type="molecule type" value="Genomic_DNA"/>
</dbReference>
<gene>
    <name evidence="2" type="ORF">C7M84_004764</name>
</gene>
<protein>
    <submittedName>
        <fullName evidence="2">Uncharacterized protein</fullName>
    </submittedName>
</protein>
<feature type="compositionally biased region" description="Pro residues" evidence="1">
    <location>
        <begin position="90"/>
        <end position="107"/>
    </location>
</feature>
<evidence type="ECO:0000313" key="3">
    <source>
        <dbReference type="Proteomes" id="UP000283509"/>
    </source>
</evidence>
<feature type="region of interest" description="Disordered" evidence="1">
    <location>
        <begin position="204"/>
        <end position="292"/>
    </location>
</feature>
<evidence type="ECO:0000313" key="2">
    <source>
        <dbReference type="EMBL" id="ROT76650.1"/>
    </source>
</evidence>
<organism evidence="2 3">
    <name type="scientific">Penaeus vannamei</name>
    <name type="common">Whiteleg shrimp</name>
    <name type="synonym">Litopenaeus vannamei</name>
    <dbReference type="NCBI Taxonomy" id="6689"/>
    <lineage>
        <taxon>Eukaryota</taxon>
        <taxon>Metazoa</taxon>
        <taxon>Ecdysozoa</taxon>
        <taxon>Arthropoda</taxon>
        <taxon>Crustacea</taxon>
        <taxon>Multicrustacea</taxon>
        <taxon>Malacostraca</taxon>
        <taxon>Eumalacostraca</taxon>
        <taxon>Eucarida</taxon>
        <taxon>Decapoda</taxon>
        <taxon>Dendrobranchiata</taxon>
        <taxon>Penaeoidea</taxon>
        <taxon>Penaeidae</taxon>
        <taxon>Penaeus</taxon>
    </lineage>
</organism>
<dbReference type="AlphaFoldDB" id="A0A423TJL0"/>
<sequence>MHLQIHAKCRAPFARNVPNAIPEEENPQSGTEIVDRLSEKSRANPYSLHHRHRRPPPQARSSGDCEGWRQRSRSNRRGSISITTIDLIITPPPPPSSPPTPTSPEQPPSTGTAADIFLGTQGKGVGVGGHDDRVWQVIASNERGDRGNELVDGLPAGSTNSFQVLVFGRPGSLLHQSGEIIHFKTQLYRTQQPTPGLQPYARTMQAHTHTQSKGPPFKGGPDDPSTTSIKQGARPPQKKPAPTATMGGGSGAAFPAAAEGMAQNGAGGRPPPPQFSGRRSVSPQYTSSSGDPRLIAHLIKNYRAAAPGMLMRRPTALASPSPRAGRRLPLLARITYSAGRPADGARLIRHGCCGKADREGRRGRAGTAPLMRQG</sequence>
<proteinExistence type="predicted"/>
<reference evidence="2 3" key="1">
    <citation type="submission" date="2018-04" db="EMBL/GenBank/DDBJ databases">
        <authorList>
            <person name="Zhang X."/>
            <person name="Yuan J."/>
            <person name="Li F."/>
            <person name="Xiang J."/>
        </authorList>
    </citation>
    <scope>NUCLEOTIDE SEQUENCE [LARGE SCALE GENOMIC DNA]</scope>
    <source>
        <tissue evidence="2">Muscle</tissue>
    </source>
</reference>
<feature type="compositionally biased region" description="Basic and acidic residues" evidence="1">
    <location>
        <begin position="33"/>
        <end position="42"/>
    </location>
</feature>
<name>A0A423TJL0_PENVA</name>